<dbReference type="Gene3D" id="3.60.10.10">
    <property type="entry name" value="Endonuclease/exonuclease/phosphatase"/>
    <property type="match status" value="1"/>
</dbReference>
<feature type="domain" description="Endonuclease/exonuclease/phosphatase" evidence="1">
    <location>
        <begin position="4"/>
        <end position="287"/>
    </location>
</feature>
<keyword evidence="3" id="KW-1185">Reference proteome</keyword>
<proteinExistence type="predicted"/>
<dbReference type="SUPFAM" id="SSF56219">
    <property type="entry name" value="DNase I-like"/>
    <property type="match status" value="1"/>
</dbReference>
<sequence length="323" mass="35863">MRLATFNMESFGADRHDPDALTPRLDALRPKILELEADILCLQEVNAQKRKGVSARQFQALELLLEGTPYEKFHRATSERPSGKGPGDRHNLVVLSRFPITRCLSLYQAHAHPPHWQPKTAVPAYRSPQTILFDRPVLQVEIDIGTGRPLHVFCVHLRAPIAAMIRGGKAEDRTWTSVSAWAEGYQLSVLKQTAQALELRLAVEDLFDANEDSQIVLAGDFNATGETGTLRLLRADPDDTCSPQLAARRLYQLDASLPPEKRQTVIHKGKGQALDHILASASVAHRTVDFKVFNVGLPDEVFDADEDAFAGSFHAAMLAEFEF</sequence>
<dbReference type="AlphaFoldDB" id="A0A0M6Y8W5"/>
<reference evidence="3" key="1">
    <citation type="submission" date="2015-07" db="EMBL/GenBank/DDBJ databases">
        <authorList>
            <person name="Rodrigo-Torres Lidia"/>
            <person name="Arahal R.David."/>
        </authorList>
    </citation>
    <scope>NUCLEOTIDE SEQUENCE [LARGE SCALE GENOMIC DNA]</scope>
    <source>
        <strain evidence="3">CECT 4801</strain>
    </source>
</reference>
<keyword evidence="2" id="KW-0540">Nuclease</keyword>
<name>A0A0M6Y8W5_9HYPH</name>
<evidence type="ECO:0000313" key="2">
    <source>
        <dbReference type="EMBL" id="CTQ46128.1"/>
    </source>
</evidence>
<accession>A0A0M6Y8W5</accession>
<dbReference type="RefSeq" id="WP_055659845.1">
    <property type="nucleotide sequence ID" value="NZ_CXST01000003.1"/>
</dbReference>
<evidence type="ECO:0000259" key="1">
    <source>
        <dbReference type="Pfam" id="PF03372"/>
    </source>
</evidence>
<dbReference type="InterPro" id="IPR005135">
    <property type="entry name" value="Endo/exonuclease/phosphatase"/>
</dbReference>
<dbReference type="GO" id="GO:0004519">
    <property type="term" value="F:endonuclease activity"/>
    <property type="evidence" value="ECO:0007669"/>
    <property type="project" value="UniProtKB-KW"/>
</dbReference>
<dbReference type="OrthoDB" id="7297112at2"/>
<dbReference type="InterPro" id="IPR036691">
    <property type="entry name" value="Endo/exonu/phosph_ase_sf"/>
</dbReference>
<evidence type="ECO:0000313" key="3">
    <source>
        <dbReference type="Proteomes" id="UP000048926"/>
    </source>
</evidence>
<dbReference type="GO" id="GO:0004527">
    <property type="term" value="F:exonuclease activity"/>
    <property type="evidence" value="ECO:0007669"/>
    <property type="project" value="UniProtKB-KW"/>
</dbReference>
<gene>
    <name evidence="2" type="ORF">LAL4801_04584</name>
</gene>
<dbReference type="PANTHER" id="PTHR42834:SF1">
    <property type="entry name" value="ENDONUCLEASE_EXONUCLEASE_PHOSPHATASE FAMILY PROTEIN (AFU_ORTHOLOGUE AFUA_3G09210)"/>
    <property type="match status" value="1"/>
</dbReference>
<dbReference type="PANTHER" id="PTHR42834">
    <property type="entry name" value="ENDONUCLEASE/EXONUCLEASE/PHOSPHATASE FAMILY PROTEIN (AFU_ORTHOLOGUE AFUA_3G09210)"/>
    <property type="match status" value="1"/>
</dbReference>
<keyword evidence="2" id="KW-0378">Hydrolase</keyword>
<organism evidence="2 3">
    <name type="scientific">Roseibium aggregatum</name>
    <dbReference type="NCBI Taxonomy" id="187304"/>
    <lineage>
        <taxon>Bacteria</taxon>
        <taxon>Pseudomonadati</taxon>
        <taxon>Pseudomonadota</taxon>
        <taxon>Alphaproteobacteria</taxon>
        <taxon>Hyphomicrobiales</taxon>
        <taxon>Stappiaceae</taxon>
        <taxon>Roseibium</taxon>
    </lineage>
</organism>
<dbReference type="Proteomes" id="UP000048926">
    <property type="component" value="Unassembled WGS sequence"/>
</dbReference>
<keyword evidence="2" id="KW-0269">Exonuclease</keyword>
<dbReference type="EMBL" id="CXST01000003">
    <property type="protein sequence ID" value="CTQ46128.1"/>
    <property type="molecule type" value="Genomic_DNA"/>
</dbReference>
<dbReference type="Pfam" id="PF03372">
    <property type="entry name" value="Exo_endo_phos"/>
    <property type="match status" value="1"/>
</dbReference>
<protein>
    <submittedName>
        <fullName evidence="2">Endonuclease/Exonuclease/phosphatase family protein</fullName>
    </submittedName>
</protein>
<keyword evidence="2" id="KW-0255">Endonuclease</keyword>